<dbReference type="InterPro" id="IPR042099">
    <property type="entry name" value="ANL_N_sf"/>
</dbReference>
<evidence type="ECO:0000313" key="4">
    <source>
        <dbReference type="Proteomes" id="UP000642571"/>
    </source>
</evidence>
<dbReference type="Gene3D" id="3.40.50.12780">
    <property type="entry name" value="N-terminal domain of ligase-like"/>
    <property type="match status" value="1"/>
</dbReference>
<dbReference type="GO" id="GO:0016874">
    <property type="term" value="F:ligase activity"/>
    <property type="evidence" value="ECO:0007669"/>
    <property type="project" value="UniProtKB-KW"/>
</dbReference>
<dbReference type="PANTHER" id="PTHR43767">
    <property type="entry name" value="LONG-CHAIN-FATTY-ACID--COA LIGASE"/>
    <property type="match status" value="1"/>
</dbReference>
<accession>A0ABQ1PTA0</accession>
<evidence type="ECO:0000259" key="2">
    <source>
        <dbReference type="Pfam" id="PF13193"/>
    </source>
</evidence>
<dbReference type="Pfam" id="PF00501">
    <property type="entry name" value="AMP-binding"/>
    <property type="match status" value="1"/>
</dbReference>
<dbReference type="PANTHER" id="PTHR43767:SF9">
    <property type="entry name" value="LONG-CHAIN-FATTY-ACID--COA LIGASE"/>
    <property type="match status" value="1"/>
</dbReference>
<dbReference type="InterPro" id="IPR020845">
    <property type="entry name" value="AMP-binding_CS"/>
</dbReference>
<evidence type="ECO:0000313" key="3">
    <source>
        <dbReference type="EMBL" id="GGD03075.1"/>
    </source>
</evidence>
<gene>
    <name evidence="3" type="primary">lcfA</name>
    <name evidence="3" type="ORF">GCM10011389_08170</name>
</gene>
<keyword evidence="3" id="KW-0436">Ligase</keyword>
<dbReference type="EMBL" id="BMIN01000003">
    <property type="protein sequence ID" value="GGD03075.1"/>
    <property type="molecule type" value="Genomic_DNA"/>
</dbReference>
<protein>
    <submittedName>
        <fullName evidence="3">Long-chain-fatty-acid--CoA ligase</fullName>
    </submittedName>
</protein>
<dbReference type="Gene3D" id="3.30.300.30">
    <property type="match status" value="1"/>
</dbReference>
<dbReference type="NCBIfam" id="NF004837">
    <property type="entry name" value="PRK06187.1"/>
    <property type="match status" value="1"/>
</dbReference>
<dbReference type="PROSITE" id="PS00455">
    <property type="entry name" value="AMP_BINDING"/>
    <property type="match status" value="1"/>
</dbReference>
<dbReference type="Proteomes" id="UP000642571">
    <property type="component" value="Unassembled WGS sequence"/>
</dbReference>
<dbReference type="SUPFAM" id="SSF56801">
    <property type="entry name" value="Acetyl-CoA synthetase-like"/>
    <property type="match status" value="1"/>
</dbReference>
<dbReference type="RefSeq" id="WP_188651173.1">
    <property type="nucleotide sequence ID" value="NZ_BMIN01000003.1"/>
</dbReference>
<dbReference type="InterPro" id="IPR045851">
    <property type="entry name" value="AMP-bd_C_sf"/>
</dbReference>
<evidence type="ECO:0000259" key="1">
    <source>
        <dbReference type="Pfam" id="PF00501"/>
    </source>
</evidence>
<dbReference type="CDD" id="cd05936">
    <property type="entry name" value="FC-FACS_FadD_like"/>
    <property type="match status" value="1"/>
</dbReference>
<dbReference type="Pfam" id="PF13193">
    <property type="entry name" value="AMP-binding_C"/>
    <property type="match status" value="1"/>
</dbReference>
<keyword evidence="4" id="KW-1185">Reference proteome</keyword>
<name>A0ABQ1PTA0_9BACI</name>
<feature type="domain" description="AMP-binding enzyme C-terminal" evidence="2">
    <location>
        <begin position="474"/>
        <end position="549"/>
    </location>
</feature>
<sequence length="571" mass="64608">MSELQKVDSRPWLKHYPSEIPKSIQYDEKPIHQFLEESAREYPKKKALHFLGKEMSYESLYSEVKQFASYLQYLGLNKGDRVSIMLPNCPQSVVAYYGILLAGGVVVQTNPLYVERELEYQMKDSGAKMIVCLDVLYPRVSTIKGKTDLEHVIVTGIKDYLPFPKNIVYPFIQKKQYGLIVQPEHGGDTHVWEDLMLDASGIVNDVAVDPKEDVAILQYTGGTTGFPKGVMLTHFNLVSNTQMSDAWLYKAKKGEEVILGILPFFHVYGMTSVMNLSIMLGNKMILLPKFEVEDVLKTIQKQRPTLFPGAPTIYIALLNHPSLQKYDLSSIEACISGSAPLPAEVQEQFERVTGGKLVEGYGLSESSPVTHSNFVWEKRVSGSVGVPWPDTDAKIFKPETIEEAEPGEIGEIAVFGPQIMKGYWNKPEETDQVLRDGWLLTGDLGYMDEEGYFYIVDRKKDMIIAGGYNIYPREIEEVLYEHEAIQEVVVAGVPDPYRGETVKAYVVLKENRTLTEEELDAYSRKHIAAYKVPRIYEFRTELPKTAVGKILRRSLVDEEKEKLAQSNKTTS</sequence>
<comment type="caution">
    <text evidence="3">The sequence shown here is derived from an EMBL/GenBank/DDBJ whole genome shotgun (WGS) entry which is preliminary data.</text>
</comment>
<dbReference type="InterPro" id="IPR025110">
    <property type="entry name" value="AMP-bd_C"/>
</dbReference>
<dbReference type="InterPro" id="IPR000873">
    <property type="entry name" value="AMP-dep_synth/lig_dom"/>
</dbReference>
<feature type="domain" description="AMP-dependent synthetase/ligase" evidence="1">
    <location>
        <begin position="35"/>
        <end position="424"/>
    </location>
</feature>
<proteinExistence type="predicted"/>
<organism evidence="3 4">
    <name type="scientific">Pontibacillus salipaludis</name>
    <dbReference type="NCBI Taxonomy" id="1697394"/>
    <lineage>
        <taxon>Bacteria</taxon>
        <taxon>Bacillati</taxon>
        <taxon>Bacillota</taxon>
        <taxon>Bacilli</taxon>
        <taxon>Bacillales</taxon>
        <taxon>Bacillaceae</taxon>
        <taxon>Pontibacillus</taxon>
    </lineage>
</organism>
<dbReference type="InterPro" id="IPR050237">
    <property type="entry name" value="ATP-dep_AMP-bd_enzyme"/>
</dbReference>
<reference evidence="4" key="1">
    <citation type="journal article" date="2019" name="Int. J. Syst. Evol. Microbiol.">
        <title>The Global Catalogue of Microorganisms (GCM) 10K type strain sequencing project: providing services to taxonomists for standard genome sequencing and annotation.</title>
        <authorList>
            <consortium name="The Broad Institute Genomics Platform"/>
            <consortium name="The Broad Institute Genome Sequencing Center for Infectious Disease"/>
            <person name="Wu L."/>
            <person name="Ma J."/>
        </authorList>
    </citation>
    <scope>NUCLEOTIDE SEQUENCE [LARGE SCALE GENOMIC DNA]</scope>
    <source>
        <strain evidence="4">CGMCC 1.15353</strain>
    </source>
</reference>